<dbReference type="InterPro" id="IPR022754">
    <property type="entry name" value="DNA_pol_III_gamma-3"/>
</dbReference>
<dbReference type="Gene3D" id="1.20.272.10">
    <property type="match status" value="1"/>
</dbReference>
<proteinExistence type="predicted"/>
<feature type="domain" description="DNA polymerase III subunit gamma/tau helical lid" evidence="3">
    <location>
        <begin position="2"/>
        <end position="24"/>
    </location>
</feature>
<dbReference type="InterPro" id="IPR008921">
    <property type="entry name" value="DNA_pol3_clamp-load_cplx_C"/>
</dbReference>
<dbReference type="AlphaFoldDB" id="A0A6J6F3P0"/>
<accession>A0A6J6F3P0</accession>
<evidence type="ECO:0000259" key="3">
    <source>
        <dbReference type="Pfam" id="PF22608"/>
    </source>
</evidence>
<dbReference type="Pfam" id="PF12169">
    <property type="entry name" value="DNA_pol3_gamma3"/>
    <property type="match status" value="1"/>
</dbReference>
<protein>
    <submittedName>
        <fullName evidence="4">Unannotated protein</fullName>
    </submittedName>
</protein>
<evidence type="ECO:0000256" key="1">
    <source>
        <dbReference type="SAM" id="MobiDB-lite"/>
    </source>
</evidence>
<evidence type="ECO:0000313" key="4">
    <source>
        <dbReference type="EMBL" id="CAB4582219.1"/>
    </source>
</evidence>
<name>A0A6J6F3P0_9ZZZZ</name>
<feature type="compositionally biased region" description="Low complexity" evidence="1">
    <location>
        <begin position="184"/>
        <end position="197"/>
    </location>
</feature>
<feature type="region of interest" description="Disordered" evidence="1">
    <location>
        <begin position="184"/>
        <end position="209"/>
    </location>
</feature>
<dbReference type="GO" id="GO:0006260">
    <property type="term" value="P:DNA replication"/>
    <property type="evidence" value="ECO:0007669"/>
    <property type="project" value="InterPro"/>
</dbReference>
<dbReference type="Gene3D" id="1.10.8.60">
    <property type="match status" value="1"/>
</dbReference>
<sequence>MLLAEAAAGSVRDGLSLLGQAIAGAGSNGLTADEVGNVLGLTPRHLVNAAVDAIVANSGNELFQVIDHVIDAGYEPRRFASDLLQRVRDLLLVEVAAEAAKPLLAVPAEELTAMAAQAKQIGAPRLSRAADLLTSGIAQLRGATAPRLQLELLAARLLLAASSEGVAGLEHRVALLEKNGVATPAPAAPAPAAETKSAPPPKISTIKSSAKTDTKKITVPVATRRYEAKPTLEPIADLPVAELAKLKALWPAVLENLKLNSRVAWTTFLDSEVLSVEDGVIAIAIPDLKVLEFAQGSDHEAKLRRAINEVTKSDGQIALLPASIPSLGRDAKLVEDARIDDEVIEEVDTMKLLQSQLGAKPITDRDV</sequence>
<feature type="domain" description="DNA polymerase III gamma subunit" evidence="2">
    <location>
        <begin position="30"/>
        <end position="162"/>
    </location>
</feature>
<reference evidence="4" key="1">
    <citation type="submission" date="2020-05" db="EMBL/GenBank/DDBJ databases">
        <authorList>
            <person name="Chiriac C."/>
            <person name="Salcher M."/>
            <person name="Ghai R."/>
            <person name="Kavagutti S V."/>
        </authorList>
    </citation>
    <scope>NUCLEOTIDE SEQUENCE</scope>
</reference>
<dbReference type="GO" id="GO:0003887">
    <property type="term" value="F:DNA-directed DNA polymerase activity"/>
    <property type="evidence" value="ECO:0007669"/>
    <property type="project" value="InterPro"/>
</dbReference>
<dbReference type="InterPro" id="IPR045085">
    <property type="entry name" value="HLD_clamp_pol_III_gamma_tau"/>
</dbReference>
<gene>
    <name evidence="4" type="ORF">UFOPK1726_01008</name>
</gene>
<evidence type="ECO:0000259" key="2">
    <source>
        <dbReference type="Pfam" id="PF12169"/>
    </source>
</evidence>
<dbReference type="EMBL" id="CAEZTT010000130">
    <property type="protein sequence ID" value="CAB4582219.1"/>
    <property type="molecule type" value="Genomic_DNA"/>
</dbReference>
<dbReference type="GO" id="GO:0003677">
    <property type="term" value="F:DNA binding"/>
    <property type="evidence" value="ECO:0007669"/>
    <property type="project" value="InterPro"/>
</dbReference>
<dbReference type="SUPFAM" id="SSF48019">
    <property type="entry name" value="post-AAA+ oligomerization domain-like"/>
    <property type="match status" value="1"/>
</dbReference>
<organism evidence="4">
    <name type="scientific">freshwater metagenome</name>
    <dbReference type="NCBI Taxonomy" id="449393"/>
    <lineage>
        <taxon>unclassified sequences</taxon>
        <taxon>metagenomes</taxon>
        <taxon>ecological metagenomes</taxon>
    </lineage>
</organism>
<dbReference type="Pfam" id="PF22608">
    <property type="entry name" value="DNAX_ATPase_lid"/>
    <property type="match status" value="1"/>
</dbReference>